<dbReference type="AlphaFoldDB" id="A0A391NWP2"/>
<keyword evidence="2" id="KW-1185">Reference proteome</keyword>
<reference evidence="1 2" key="1">
    <citation type="journal article" date="2018" name="PLoS ONE">
        <title>The draft genome of Kipferlia bialata reveals reductive genome evolution in fornicate parasites.</title>
        <authorList>
            <person name="Tanifuji G."/>
            <person name="Takabayashi S."/>
            <person name="Kume K."/>
            <person name="Takagi M."/>
            <person name="Nakayama T."/>
            <person name="Kamikawa R."/>
            <person name="Inagaki Y."/>
            <person name="Hashimoto T."/>
        </authorList>
    </citation>
    <scope>NUCLEOTIDE SEQUENCE [LARGE SCALE GENOMIC DNA]</scope>
    <source>
        <strain evidence="1">NY0173</strain>
    </source>
</reference>
<dbReference type="EMBL" id="BDIP01001630">
    <property type="protein sequence ID" value="GCA62879.1"/>
    <property type="molecule type" value="Genomic_DNA"/>
</dbReference>
<accession>A0A391NWP2</accession>
<comment type="caution">
    <text evidence="1">The sequence shown here is derived from an EMBL/GenBank/DDBJ whole genome shotgun (WGS) entry which is preliminary data.</text>
</comment>
<proteinExistence type="predicted"/>
<name>A0A391NWP2_9EUKA</name>
<protein>
    <submittedName>
        <fullName evidence="1">Uncharacterized protein</fullName>
    </submittedName>
</protein>
<gene>
    <name evidence="1" type="ORF">KIPB_006369</name>
</gene>
<sequence>MPDSTVSYELQEIAGEQVVRVQDACSKQWPLGSPVGDRMAHFLVALPQPMIEKFLQRERHFVSLGDIGKMRVFCNCRHRKNQTNWTEHKWGSGPSSAAGRHYDHWCRTQATCIDRHLAADKIWPKGVYHNVSLT</sequence>
<evidence type="ECO:0000313" key="2">
    <source>
        <dbReference type="Proteomes" id="UP000265618"/>
    </source>
</evidence>
<dbReference type="Proteomes" id="UP000265618">
    <property type="component" value="Unassembled WGS sequence"/>
</dbReference>
<evidence type="ECO:0000313" key="1">
    <source>
        <dbReference type="EMBL" id="GCA62879.1"/>
    </source>
</evidence>
<organism evidence="1 2">
    <name type="scientific">Kipferlia bialata</name>
    <dbReference type="NCBI Taxonomy" id="797122"/>
    <lineage>
        <taxon>Eukaryota</taxon>
        <taxon>Metamonada</taxon>
        <taxon>Carpediemonas-like organisms</taxon>
        <taxon>Kipferlia</taxon>
    </lineage>
</organism>